<keyword evidence="3 7" id="KW-0853">WD repeat</keyword>
<evidence type="ECO:0000256" key="5">
    <source>
        <dbReference type="ARBA" id="ARBA00023242"/>
    </source>
</evidence>
<protein>
    <recommendedName>
        <fullName evidence="6">Ribosome biogenesis protein WDR12 homolog</fullName>
    </recommendedName>
</protein>
<dbReference type="Pfam" id="PF00400">
    <property type="entry name" value="WD40"/>
    <property type="match status" value="5"/>
</dbReference>
<dbReference type="InterPro" id="IPR015943">
    <property type="entry name" value="WD40/YVTN_repeat-like_dom_sf"/>
</dbReference>
<name>A0A0J8BD60_BETVV</name>
<comment type="function">
    <text evidence="6">Required for maturation of ribosomal RNAs and formation of the large ribosomal subunit.</text>
</comment>
<dbReference type="GO" id="GO:0005730">
    <property type="term" value="C:nucleolus"/>
    <property type="evidence" value="ECO:0007669"/>
    <property type="project" value="UniProtKB-SubCell"/>
</dbReference>
<keyword evidence="5 6" id="KW-0539">Nucleus</keyword>
<keyword evidence="1 6" id="KW-0690">Ribosome biogenesis</keyword>
<feature type="repeat" description="WD" evidence="7">
    <location>
        <begin position="357"/>
        <end position="399"/>
    </location>
</feature>
<accession>A0A0J8BD60</accession>
<dbReference type="eggNOG" id="KOG0313">
    <property type="taxonomic scope" value="Eukaryota"/>
</dbReference>
<comment type="similarity">
    <text evidence="6">Belongs to the WD repeat WDR12/YTM1 family.</text>
</comment>
<dbReference type="EMBL" id="KQ090224">
    <property type="protein sequence ID" value="KMS99279.1"/>
    <property type="molecule type" value="Genomic_DNA"/>
</dbReference>
<dbReference type="PROSITE" id="PS00678">
    <property type="entry name" value="WD_REPEATS_1"/>
    <property type="match status" value="2"/>
</dbReference>
<dbReference type="AlphaFoldDB" id="A0A0J8BD60"/>
<dbReference type="Pfam" id="PF08154">
    <property type="entry name" value="NLE"/>
    <property type="match status" value="1"/>
</dbReference>
<dbReference type="InterPro" id="IPR019775">
    <property type="entry name" value="WD40_repeat_CS"/>
</dbReference>
<evidence type="ECO:0000259" key="8">
    <source>
        <dbReference type="Pfam" id="PF08154"/>
    </source>
</evidence>
<evidence type="ECO:0000256" key="2">
    <source>
        <dbReference type="ARBA" id="ARBA00022552"/>
    </source>
</evidence>
<dbReference type="GO" id="GO:0030687">
    <property type="term" value="C:preribosome, large subunit precursor"/>
    <property type="evidence" value="ECO:0007669"/>
    <property type="project" value="UniProtKB-UniRule"/>
</dbReference>
<keyword evidence="2 6" id="KW-0698">rRNA processing</keyword>
<dbReference type="PANTHER" id="PTHR19855">
    <property type="entry name" value="WD40 REPEAT PROTEIN 12, 37"/>
    <property type="match status" value="1"/>
</dbReference>
<evidence type="ECO:0000256" key="4">
    <source>
        <dbReference type="ARBA" id="ARBA00022737"/>
    </source>
</evidence>
<dbReference type="InterPro" id="IPR020472">
    <property type="entry name" value="WD40_PAC1"/>
</dbReference>
<dbReference type="InterPro" id="IPR036322">
    <property type="entry name" value="WD40_repeat_dom_sf"/>
</dbReference>
<evidence type="ECO:0000256" key="1">
    <source>
        <dbReference type="ARBA" id="ARBA00022517"/>
    </source>
</evidence>
<feature type="repeat" description="WD" evidence="7">
    <location>
        <begin position="271"/>
        <end position="311"/>
    </location>
</feature>
<keyword evidence="10" id="KW-1185">Reference proteome</keyword>
<dbReference type="KEGG" id="bvg:104906176"/>
<feature type="domain" description="NLE" evidence="8">
    <location>
        <begin position="12"/>
        <end position="79"/>
    </location>
</feature>
<keyword evidence="4" id="KW-0677">Repeat</keyword>
<proteinExistence type="inferred from homology"/>
<evidence type="ECO:0000256" key="3">
    <source>
        <dbReference type="ARBA" id="ARBA00022574"/>
    </source>
</evidence>
<dbReference type="Gramene" id="KMS99279">
    <property type="protein sequence ID" value="KMS99279"/>
    <property type="gene ID" value="BVRB_2g046470"/>
</dbReference>
<dbReference type="PROSITE" id="PS50294">
    <property type="entry name" value="WD_REPEATS_REGION"/>
    <property type="match status" value="3"/>
</dbReference>
<evidence type="ECO:0000256" key="7">
    <source>
        <dbReference type="PROSITE-ProRule" id="PRU00221"/>
    </source>
</evidence>
<reference evidence="9 10" key="1">
    <citation type="journal article" date="2014" name="Nature">
        <title>The genome of the recently domesticated crop plant sugar beet (Beta vulgaris).</title>
        <authorList>
            <person name="Dohm J.C."/>
            <person name="Minoche A.E."/>
            <person name="Holtgrawe D."/>
            <person name="Capella-Gutierrez S."/>
            <person name="Zakrzewski F."/>
            <person name="Tafer H."/>
            <person name="Rupp O."/>
            <person name="Sorensen T.R."/>
            <person name="Stracke R."/>
            <person name="Reinhardt R."/>
            <person name="Goesmann A."/>
            <person name="Kraft T."/>
            <person name="Schulz B."/>
            <person name="Stadler P.F."/>
            <person name="Schmidt T."/>
            <person name="Gabaldon T."/>
            <person name="Lehrach H."/>
            <person name="Weisshaar B."/>
            <person name="Himmelbauer H."/>
        </authorList>
    </citation>
    <scope>NUCLEOTIDE SEQUENCE [LARGE SCALE GENOMIC DNA]</scope>
    <source>
        <tissue evidence="9">Taproot</tissue>
    </source>
</reference>
<dbReference type="Proteomes" id="UP000035740">
    <property type="component" value="Unassembled WGS sequence"/>
</dbReference>
<dbReference type="GO" id="GO:0005654">
    <property type="term" value="C:nucleoplasm"/>
    <property type="evidence" value="ECO:0007669"/>
    <property type="project" value="UniProtKB-SubCell"/>
</dbReference>
<dbReference type="GO" id="GO:0043021">
    <property type="term" value="F:ribonucleoprotein complex binding"/>
    <property type="evidence" value="ECO:0007669"/>
    <property type="project" value="UniProtKB-UniRule"/>
</dbReference>
<evidence type="ECO:0000313" key="9">
    <source>
        <dbReference type="EMBL" id="KMS99279.1"/>
    </source>
</evidence>
<evidence type="ECO:0000313" key="10">
    <source>
        <dbReference type="Proteomes" id="UP000035740"/>
    </source>
</evidence>
<dbReference type="InterPro" id="IPR012972">
    <property type="entry name" value="NLE"/>
</dbReference>
<organism evidence="9 10">
    <name type="scientific">Beta vulgaris subsp. vulgaris</name>
    <name type="common">Beet</name>
    <dbReference type="NCBI Taxonomy" id="3555"/>
    <lineage>
        <taxon>Eukaryota</taxon>
        <taxon>Viridiplantae</taxon>
        <taxon>Streptophyta</taxon>
        <taxon>Embryophyta</taxon>
        <taxon>Tracheophyta</taxon>
        <taxon>Spermatophyta</taxon>
        <taxon>Magnoliopsida</taxon>
        <taxon>eudicotyledons</taxon>
        <taxon>Gunneridae</taxon>
        <taxon>Pentapetalae</taxon>
        <taxon>Caryophyllales</taxon>
        <taxon>Chenopodiaceae</taxon>
        <taxon>Betoideae</taxon>
        <taxon>Beta</taxon>
    </lineage>
</organism>
<dbReference type="SUPFAM" id="SSF50978">
    <property type="entry name" value="WD40 repeat-like"/>
    <property type="match status" value="1"/>
</dbReference>
<dbReference type="InterPro" id="IPR001680">
    <property type="entry name" value="WD40_rpt"/>
</dbReference>
<feature type="repeat" description="WD" evidence="7">
    <location>
        <begin position="146"/>
        <end position="194"/>
    </location>
</feature>
<dbReference type="InterPro" id="IPR028599">
    <property type="entry name" value="WDR12/Ytm1"/>
</dbReference>
<dbReference type="GO" id="GO:0000463">
    <property type="term" value="P:maturation of LSU-rRNA from tricistronic rRNA transcript (SSU-rRNA, 5.8S rRNA, LSU-rRNA)"/>
    <property type="evidence" value="ECO:0007669"/>
    <property type="project" value="UniProtKB-UniRule"/>
</dbReference>
<dbReference type="GO" id="GO:0000466">
    <property type="term" value="P:maturation of 5.8S rRNA from tricistronic rRNA transcript (SSU-rRNA, 5.8S rRNA, LSU-rRNA)"/>
    <property type="evidence" value="ECO:0007669"/>
    <property type="project" value="UniProtKB-UniRule"/>
</dbReference>
<dbReference type="CDD" id="cd00200">
    <property type="entry name" value="WD40"/>
    <property type="match status" value="1"/>
</dbReference>
<dbReference type="PRINTS" id="PR00320">
    <property type="entry name" value="GPROTEINBRPT"/>
</dbReference>
<sequence>MDMDTDENVKRVQVRFRTQLEDQFKVPTNAIAIPSDLTRLGLSSIINSLLKAVDSDWEAEPFDFLINGELVRMPLEEFLLVKGISAEKVLEIEYIKAIVPRKQEEPSLHDDWVSAVDGSNPGFVLTGCYDGFGRIWKGAETCTHMLQGHSGALTSLCIINSKGSNNGNSIHVATASKDRTLRLWQVDTEDAKNHPATVSASKVLRGHSAAVECVSSQKSGDMVCSGSWDSTINLWQTSLSDVDGDLSSFKKRKTNGVVNDSQSEGEAVSTLVGHTNCVSSVLWPEAETIYSASWDHSIRTWDVETGTATWSMFCGKVLNYIDVGGESSALVCAGGSDGMLRIWDPRRPGTLAPVYQFSSHTNWISACKWHNKSWFNLVSASYDGKVMLWDLRTAWPLSVIDSHSDKVLCVDWWKGNSVVSGGADSKMCIASEIPLK</sequence>
<comment type="subcellular location">
    <subcellularLocation>
        <location evidence="6">Nucleus</location>
        <location evidence="6">Nucleolus</location>
    </subcellularLocation>
    <subcellularLocation>
        <location evidence="6">Nucleus</location>
        <location evidence="6">Nucleoplasm</location>
    </subcellularLocation>
</comment>
<dbReference type="PROSITE" id="PS50082">
    <property type="entry name" value="WD_REPEATS_2"/>
    <property type="match status" value="4"/>
</dbReference>
<gene>
    <name evidence="9" type="ORF">BVRB_2g046470</name>
</gene>
<feature type="repeat" description="WD" evidence="7">
    <location>
        <begin position="204"/>
        <end position="236"/>
    </location>
</feature>
<dbReference type="OMA" id="DHKYVEF"/>
<dbReference type="PANTHER" id="PTHR19855:SF11">
    <property type="entry name" value="RIBOSOME BIOGENESIS PROTEIN WDR12"/>
    <property type="match status" value="1"/>
</dbReference>
<dbReference type="OrthoDB" id="10251381at2759"/>
<dbReference type="HAMAP" id="MF_03029">
    <property type="entry name" value="WDR12"/>
    <property type="match status" value="1"/>
</dbReference>
<dbReference type="SMART" id="SM00320">
    <property type="entry name" value="WD40"/>
    <property type="match status" value="7"/>
</dbReference>
<evidence type="ECO:0000256" key="6">
    <source>
        <dbReference type="HAMAP-Rule" id="MF_03029"/>
    </source>
</evidence>
<dbReference type="FunFam" id="2.130.10.10:FF:000399">
    <property type="entry name" value="Ribosome biogenesis protein WDR12 homolog"/>
    <property type="match status" value="1"/>
</dbReference>
<dbReference type="Gene3D" id="2.130.10.10">
    <property type="entry name" value="YVTN repeat-like/Quinoprotein amine dehydrogenase"/>
    <property type="match status" value="1"/>
</dbReference>